<proteinExistence type="predicted"/>
<dbReference type="Proteomes" id="UP000032309">
    <property type="component" value="Unassembled WGS sequence"/>
</dbReference>
<evidence type="ECO:0000313" key="4">
    <source>
        <dbReference type="Proteomes" id="UP000032309"/>
    </source>
</evidence>
<feature type="signal peptide" evidence="2">
    <location>
        <begin position="1"/>
        <end position="24"/>
    </location>
</feature>
<evidence type="ECO:0000256" key="1">
    <source>
        <dbReference type="SAM" id="MobiDB-lite"/>
    </source>
</evidence>
<dbReference type="EMBL" id="BAFN01000001">
    <property type="protein sequence ID" value="GAN32479.1"/>
    <property type="molecule type" value="Genomic_DNA"/>
</dbReference>
<feature type="compositionally biased region" description="Basic and acidic residues" evidence="1">
    <location>
        <begin position="28"/>
        <end position="47"/>
    </location>
</feature>
<accession>A0ABQ0JUP0</accession>
<dbReference type="RefSeq" id="WP_052562635.1">
    <property type="nucleotide sequence ID" value="NZ_BAFN01000001.1"/>
</dbReference>
<comment type="caution">
    <text evidence="3">The sequence shown here is derived from an EMBL/GenBank/DDBJ whole genome shotgun (WGS) entry which is preliminary data.</text>
</comment>
<keyword evidence="2" id="KW-0732">Signal</keyword>
<feature type="region of interest" description="Disordered" evidence="1">
    <location>
        <begin position="22"/>
        <end position="69"/>
    </location>
</feature>
<sequence length="120" mass="13448">MKNLATVLCLVVAVLLGASLPSLAEPPGLEKKADTPPDFTHGEKTGWKDNYPPVWDHKSEKEKEKWKKDIQKGREAVSKTLEGKGLSKEEIAQIARQISRGYFSILWVEKYPLSDRLATS</sequence>
<gene>
    <name evidence="3" type="ORF">BROSI_A0994</name>
</gene>
<feature type="chain" id="PRO_5046219921" evidence="2">
    <location>
        <begin position="25"/>
        <end position="120"/>
    </location>
</feature>
<keyword evidence="4" id="KW-1185">Reference proteome</keyword>
<feature type="compositionally biased region" description="Basic and acidic residues" evidence="1">
    <location>
        <begin position="55"/>
        <end position="69"/>
    </location>
</feature>
<name>A0ABQ0JUP0_9BACT</name>
<evidence type="ECO:0000313" key="3">
    <source>
        <dbReference type="EMBL" id="GAN32479.1"/>
    </source>
</evidence>
<protein>
    <submittedName>
        <fullName evidence="3">Uncharacterized protein</fullName>
    </submittedName>
</protein>
<reference evidence="4" key="1">
    <citation type="journal article" date="2015" name="Genome Announc.">
        <title>Draft Genome Sequence of an Anaerobic Ammonium-Oxidizing Bacterium, "Candidatus Brocadia sinica".</title>
        <authorList>
            <person name="Oshiki M."/>
            <person name="Shinyako-Hata K."/>
            <person name="Satoh H."/>
            <person name="Okabe S."/>
        </authorList>
    </citation>
    <scope>NUCLEOTIDE SEQUENCE [LARGE SCALE GENOMIC DNA]</scope>
    <source>
        <strain evidence="4">JPN1</strain>
    </source>
</reference>
<evidence type="ECO:0000256" key="2">
    <source>
        <dbReference type="SAM" id="SignalP"/>
    </source>
</evidence>
<organism evidence="3 4">
    <name type="scientific">Candidatus Brocadia sinica JPN1</name>
    <dbReference type="NCBI Taxonomy" id="1197129"/>
    <lineage>
        <taxon>Bacteria</taxon>
        <taxon>Pseudomonadati</taxon>
        <taxon>Planctomycetota</taxon>
        <taxon>Candidatus Brocadiia</taxon>
        <taxon>Candidatus Brocadiales</taxon>
        <taxon>Candidatus Brocadiaceae</taxon>
        <taxon>Candidatus Brocadia</taxon>
    </lineage>
</organism>